<feature type="region of interest" description="Disordered" evidence="1">
    <location>
        <begin position="172"/>
        <end position="241"/>
    </location>
</feature>
<proteinExistence type="predicted"/>
<accession>A0A4S8I7N0</accession>
<dbReference type="AlphaFoldDB" id="A0A4S8I7N0"/>
<gene>
    <name evidence="3" type="ORF">C4D60_Mb02t01050</name>
</gene>
<dbReference type="Pfam" id="PF25042">
    <property type="entry name" value="DUF7787"/>
    <property type="match status" value="1"/>
</dbReference>
<organism evidence="3 4">
    <name type="scientific">Musa balbisiana</name>
    <name type="common">Banana</name>
    <dbReference type="NCBI Taxonomy" id="52838"/>
    <lineage>
        <taxon>Eukaryota</taxon>
        <taxon>Viridiplantae</taxon>
        <taxon>Streptophyta</taxon>
        <taxon>Embryophyta</taxon>
        <taxon>Tracheophyta</taxon>
        <taxon>Spermatophyta</taxon>
        <taxon>Magnoliopsida</taxon>
        <taxon>Liliopsida</taxon>
        <taxon>Zingiberales</taxon>
        <taxon>Musaceae</taxon>
        <taxon>Musa</taxon>
    </lineage>
</organism>
<evidence type="ECO:0000313" key="3">
    <source>
        <dbReference type="EMBL" id="THU43841.1"/>
    </source>
</evidence>
<evidence type="ECO:0000259" key="2">
    <source>
        <dbReference type="Pfam" id="PF25042"/>
    </source>
</evidence>
<feature type="compositionally biased region" description="Low complexity" evidence="1">
    <location>
        <begin position="205"/>
        <end position="225"/>
    </location>
</feature>
<dbReference type="Proteomes" id="UP000317650">
    <property type="component" value="Chromosome 2"/>
</dbReference>
<keyword evidence="4" id="KW-1185">Reference proteome</keyword>
<protein>
    <recommendedName>
        <fullName evidence="2">DUF7787 domain-containing protein</fullName>
    </recommendedName>
</protein>
<name>A0A4S8I7N0_MUSBA</name>
<comment type="caution">
    <text evidence="3">The sequence shown here is derived from an EMBL/GenBank/DDBJ whole genome shotgun (WGS) entry which is preliminary data.</text>
</comment>
<dbReference type="EMBL" id="PYDT01000011">
    <property type="protein sequence ID" value="THU43841.1"/>
    <property type="molecule type" value="Genomic_DNA"/>
</dbReference>
<reference evidence="3 4" key="1">
    <citation type="journal article" date="2019" name="Nat. Plants">
        <title>Genome sequencing of Musa balbisiana reveals subgenome evolution and function divergence in polyploid bananas.</title>
        <authorList>
            <person name="Yao X."/>
        </authorList>
    </citation>
    <scope>NUCLEOTIDE SEQUENCE [LARGE SCALE GENOMIC DNA]</scope>
    <source>
        <strain evidence="4">cv. DH-PKW</strain>
        <tissue evidence="3">Leaves</tissue>
    </source>
</reference>
<evidence type="ECO:0000313" key="4">
    <source>
        <dbReference type="Proteomes" id="UP000317650"/>
    </source>
</evidence>
<dbReference type="PANTHER" id="PTHR35096:SF8">
    <property type="entry name" value="OS03G0308600 PROTEIN"/>
    <property type="match status" value="1"/>
</dbReference>
<feature type="compositionally biased region" description="Pro residues" evidence="1">
    <location>
        <begin position="232"/>
        <end position="241"/>
    </location>
</feature>
<evidence type="ECO:0000256" key="1">
    <source>
        <dbReference type="SAM" id="MobiDB-lite"/>
    </source>
</evidence>
<feature type="domain" description="DUF7787" evidence="2">
    <location>
        <begin position="70"/>
        <end position="98"/>
    </location>
</feature>
<sequence>MKAKAGKIALEQYIHFYLDPGRSYASLAHLKQVRVPPSSSLLVLRPAQEPSSLLSLSLSLYLSHYSPPSQIVAMHGLNQLHNCPKRHIIECLESIEMMSPARTTLEKSVTSRAFLLADEVAADITDIGWQECHVRSLLTLDPRSGAVVVHEVEVPADGVGGFSPAAVLPSVAPRRERHQRRGRSAPATDFEILGGRPRSKRKHISINAISATSSTTAASRAVGASPSTWTSIPPPPPPQSE</sequence>
<dbReference type="InterPro" id="IPR056689">
    <property type="entry name" value="DUF7787"/>
</dbReference>
<dbReference type="PANTHER" id="PTHR35096">
    <property type="entry name" value="BNAA08G28570D PROTEIN"/>
    <property type="match status" value="1"/>
</dbReference>